<sequence>MSSVNEIPAAVESASNEHLHFKVIDHLYTYPLVQQTNEFVSKLPVTRIAVANTKPILESKIVSAPLNMIKPVSDVVDNLAVKSLVALEKVIPSLKTKTYQRLGEEFMMPYNFTKSTINKGVSEVTDFTTTYAYEPVHNNIVKFRKFYNEKIYDTKGKPLVRGSLDSFVAPVNKKLEDVIKSYLPDGSEVSKDGFSNEIDRSLALLGNAVSRAIPVTEKKATEVIMAPCNYTSHVIDVFNTNLDKEESLSIKNSFNATKTSVAELEQEIVACVKEHAPSFYKKSVSASPEETAA</sequence>
<dbReference type="Pfam" id="PF17316">
    <property type="entry name" value="Perilipin_2"/>
    <property type="match status" value="1"/>
</dbReference>
<organism evidence="1 2">
    <name type="scientific">Hanseniaspora guilliermondii</name>
    <dbReference type="NCBI Taxonomy" id="56406"/>
    <lineage>
        <taxon>Eukaryota</taxon>
        <taxon>Fungi</taxon>
        <taxon>Dikarya</taxon>
        <taxon>Ascomycota</taxon>
        <taxon>Saccharomycotina</taxon>
        <taxon>Saccharomycetes</taxon>
        <taxon>Saccharomycodales</taxon>
        <taxon>Saccharomycodaceae</taxon>
        <taxon>Hanseniaspora</taxon>
    </lineage>
</organism>
<dbReference type="AlphaFoldDB" id="A0A1L0CRY4"/>
<dbReference type="Proteomes" id="UP000183365">
    <property type="component" value="Unassembled WGS sequence"/>
</dbReference>
<dbReference type="OrthoDB" id="376826at2759"/>
<proteinExistence type="predicted"/>
<protein>
    <submittedName>
        <fullName evidence="1">Related to Sporulation-specific protein 4</fullName>
    </submittedName>
</protein>
<dbReference type="EMBL" id="FQNF01000160">
    <property type="protein sequence ID" value="SGZ41797.1"/>
    <property type="molecule type" value="Genomic_DNA"/>
</dbReference>
<accession>A0A1L0CRY4</accession>
<evidence type="ECO:0000313" key="1">
    <source>
        <dbReference type="EMBL" id="SGZ41797.1"/>
    </source>
</evidence>
<dbReference type="VEuPathDB" id="FungiDB:HGUI_03998"/>
<gene>
    <name evidence="1" type="ORF">HGUI_03998</name>
</gene>
<reference evidence="2" key="1">
    <citation type="submission" date="2016-11" db="EMBL/GenBank/DDBJ databases">
        <authorList>
            <person name="Guldener U."/>
        </authorList>
    </citation>
    <scope>NUCLEOTIDE SEQUENCE [LARGE SCALE GENOMIC DNA]</scope>
</reference>
<keyword evidence="2" id="KW-1185">Reference proteome</keyword>
<evidence type="ECO:0000313" key="2">
    <source>
        <dbReference type="Proteomes" id="UP000183365"/>
    </source>
</evidence>
<name>A0A1L0CRY4_9ASCO</name>
<dbReference type="GO" id="GO:0030437">
    <property type="term" value="P:ascospore formation"/>
    <property type="evidence" value="ECO:0007669"/>
    <property type="project" value="EnsemblFungi"/>
</dbReference>